<dbReference type="EMBL" id="JAGVWD010000059">
    <property type="protein sequence ID" value="MBS3057706.1"/>
    <property type="molecule type" value="Genomic_DNA"/>
</dbReference>
<evidence type="ECO:0000313" key="8">
    <source>
        <dbReference type="Proteomes" id="UP000677687"/>
    </source>
</evidence>
<dbReference type="GO" id="GO:0046872">
    <property type="term" value="F:metal ion binding"/>
    <property type="evidence" value="ECO:0007669"/>
    <property type="project" value="UniProtKB-KW"/>
</dbReference>
<name>A0A8T4L3R9_9ARCH</name>
<evidence type="ECO:0000256" key="1">
    <source>
        <dbReference type="ARBA" id="ARBA00001966"/>
    </source>
</evidence>
<dbReference type="InterPro" id="IPR007197">
    <property type="entry name" value="rSAM"/>
</dbReference>
<dbReference type="GO" id="GO:0003824">
    <property type="term" value="F:catalytic activity"/>
    <property type="evidence" value="ECO:0007669"/>
    <property type="project" value="InterPro"/>
</dbReference>
<keyword evidence="2" id="KW-0949">S-adenosyl-L-methionine</keyword>
<gene>
    <name evidence="7" type="ORF">J4415_03715</name>
</gene>
<feature type="domain" description="Radical SAM core" evidence="6">
    <location>
        <begin position="44"/>
        <end position="140"/>
    </location>
</feature>
<dbReference type="SUPFAM" id="SSF102114">
    <property type="entry name" value="Radical SAM enzymes"/>
    <property type="match status" value="1"/>
</dbReference>
<dbReference type="InterPro" id="IPR058240">
    <property type="entry name" value="rSAM_sf"/>
</dbReference>
<reference evidence="7" key="1">
    <citation type="submission" date="2021-03" db="EMBL/GenBank/DDBJ databases">
        <authorList>
            <person name="Jaffe A."/>
        </authorList>
    </citation>
    <scope>NUCLEOTIDE SEQUENCE</scope>
    <source>
        <strain evidence="7">RIFCSPHIGHO2_01_FULL_AR10_44_11</strain>
    </source>
</reference>
<evidence type="ECO:0000256" key="2">
    <source>
        <dbReference type="ARBA" id="ARBA00022691"/>
    </source>
</evidence>
<dbReference type="Proteomes" id="UP000677687">
    <property type="component" value="Unassembled WGS sequence"/>
</dbReference>
<keyword evidence="4" id="KW-0408">Iron</keyword>
<dbReference type="Pfam" id="PF04055">
    <property type="entry name" value="Radical_SAM"/>
    <property type="match status" value="1"/>
</dbReference>
<dbReference type="PANTHER" id="PTHR43409">
    <property type="entry name" value="ANAEROBIC MAGNESIUM-PROTOPORPHYRIN IX MONOMETHYL ESTER CYCLASE-RELATED"/>
    <property type="match status" value="1"/>
</dbReference>
<evidence type="ECO:0000256" key="5">
    <source>
        <dbReference type="ARBA" id="ARBA00023014"/>
    </source>
</evidence>
<dbReference type="AlphaFoldDB" id="A0A8T4L3R9"/>
<evidence type="ECO:0000256" key="4">
    <source>
        <dbReference type="ARBA" id="ARBA00023004"/>
    </source>
</evidence>
<dbReference type="GO" id="GO:0005829">
    <property type="term" value="C:cytosol"/>
    <property type="evidence" value="ECO:0007669"/>
    <property type="project" value="TreeGrafter"/>
</dbReference>
<sequence length="309" mass="35667">MKIDLTPHSSNKFKSPPLIWFVDDNFVVPGKKGLERTAKLCRGIKDLDLGVDINIYLRANQINGRLLKLLDECGVRSIFIGAEAGTNYTLQQIFKKNLSIEQTKRAIKLCSQKGINVDPGFIMFHPWSTLKEIESNIRFLEEIGQFTMYGIVSFLTAYKFTPIGKEMLSGERTYKKPLFKSKELIQDAVPYEIADEKAEVLLCLTLKAFEEFHKLPEQFAKLKQEIRKIRSINKEKAIALDKEWTMRVNAMNRQGMAFFKELFKFIKKADLNDKSIKPFFGQFKSKIRSYVAKESGEIENLTFVKKKPE</sequence>
<proteinExistence type="predicted"/>
<keyword evidence="3" id="KW-0479">Metal-binding</keyword>
<evidence type="ECO:0000259" key="6">
    <source>
        <dbReference type="Pfam" id="PF04055"/>
    </source>
</evidence>
<dbReference type="PANTHER" id="PTHR43409:SF7">
    <property type="entry name" value="BLL1977 PROTEIN"/>
    <property type="match status" value="1"/>
</dbReference>
<dbReference type="GO" id="GO:0051536">
    <property type="term" value="F:iron-sulfur cluster binding"/>
    <property type="evidence" value="ECO:0007669"/>
    <property type="project" value="UniProtKB-KW"/>
</dbReference>
<dbReference type="InterPro" id="IPR051198">
    <property type="entry name" value="BchE-like"/>
</dbReference>
<evidence type="ECO:0000256" key="3">
    <source>
        <dbReference type="ARBA" id="ARBA00022723"/>
    </source>
</evidence>
<comment type="cofactor">
    <cofactor evidence="1">
        <name>[4Fe-4S] cluster</name>
        <dbReference type="ChEBI" id="CHEBI:49883"/>
    </cofactor>
</comment>
<keyword evidence="5" id="KW-0411">Iron-sulfur</keyword>
<comment type="caution">
    <text evidence="7">The sequence shown here is derived from an EMBL/GenBank/DDBJ whole genome shotgun (WGS) entry which is preliminary data.</text>
</comment>
<reference evidence="7" key="2">
    <citation type="submission" date="2021-05" db="EMBL/GenBank/DDBJ databases">
        <title>Protein family content uncovers lineage relationships and bacterial pathway maintenance mechanisms in DPANN archaea.</title>
        <authorList>
            <person name="Castelle C.J."/>
            <person name="Meheust R."/>
            <person name="Jaffe A.L."/>
            <person name="Seitz K."/>
            <person name="Gong X."/>
            <person name="Baker B.J."/>
            <person name="Banfield J.F."/>
        </authorList>
    </citation>
    <scope>NUCLEOTIDE SEQUENCE</scope>
    <source>
        <strain evidence="7">RIFCSPHIGHO2_01_FULL_AR10_44_11</strain>
    </source>
</reference>
<protein>
    <submittedName>
        <fullName evidence="7">Radical SAM protein</fullName>
    </submittedName>
</protein>
<organism evidence="7 8">
    <name type="scientific">Candidatus Iainarchaeum sp</name>
    <dbReference type="NCBI Taxonomy" id="3101447"/>
    <lineage>
        <taxon>Archaea</taxon>
        <taxon>Candidatus Iainarchaeota</taxon>
        <taxon>Candidatus Iainarchaeia</taxon>
        <taxon>Candidatus Iainarchaeales</taxon>
        <taxon>Candidatus Iainarchaeaceae</taxon>
        <taxon>Candidatus Iainarchaeum</taxon>
    </lineage>
</organism>
<dbReference type="Gene3D" id="3.20.20.70">
    <property type="entry name" value="Aldolase class I"/>
    <property type="match status" value="1"/>
</dbReference>
<dbReference type="InterPro" id="IPR013785">
    <property type="entry name" value="Aldolase_TIM"/>
</dbReference>
<evidence type="ECO:0000313" key="7">
    <source>
        <dbReference type="EMBL" id="MBS3057706.1"/>
    </source>
</evidence>
<accession>A0A8T4L3R9</accession>